<evidence type="ECO:0000313" key="12">
    <source>
        <dbReference type="EMBL" id="KAL3498607.1"/>
    </source>
</evidence>
<evidence type="ECO:0000256" key="10">
    <source>
        <dbReference type="SAM" id="Phobius"/>
    </source>
</evidence>
<feature type="transmembrane region" description="Helical" evidence="10">
    <location>
        <begin position="552"/>
        <end position="571"/>
    </location>
</feature>
<dbReference type="PANTHER" id="PTHR16254">
    <property type="entry name" value="POTASSIUM/PROTON ANTIPORTER-RELATED"/>
    <property type="match status" value="1"/>
</dbReference>
<proteinExistence type="predicted"/>
<feature type="domain" description="Cation/H+ exchanger transmembrane" evidence="11">
    <location>
        <begin position="206"/>
        <end position="571"/>
    </location>
</feature>
<evidence type="ECO:0000256" key="6">
    <source>
        <dbReference type="ARBA" id="ARBA00022989"/>
    </source>
</evidence>
<gene>
    <name evidence="12" type="ORF">ACH5RR_041339</name>
</gene>
<name>A0ABD2XWE4_9GENT</name>
<sequence>MSNRRRKRSASSSLTSPSSSSFFSFFSSEVSVLAVLCSLLVLFALALVIASPLSLAANFEADNANVTLKLNVTEESKLNLNSSESSNGTRNTFADIIDRALEKEFTESEDQKEANDAGSFNNSVAEQQAVLETVARVKPKKNDTKAKEEKSFKLHQVFNLDNDNGAEETPTLIDRKDNVFIISNFKSKYPVLQLDLRLISDLVVVIVSATCGGIAFACAGQPVITGYLLAGSIVGPGGFNVVSEMVQVETVAQFGVIFLLFALGLEFSTTKLRVVRAVAVLGGLLQILLFMCLCGITSSLCGGESSEGVFVGAFLSMSSTAVVLKFLMEKNSTNALHGQVTIGTLILQDCAVGLLFALLPVLGGTSGVLKGVISMTKSLVVLIVFLAVLTILSRTCVPWFLKLMISLSSQTNELYQLASVAFCLLVAWCSDKLGLSLELGSFAAGVMISTTDLAQHTLEQVEPIRNFFAALFLSSIGMLIDVHFLWNHIDILVASVILVVIVKTIIISTVVKGFGYNNKTALLVGMSLAQIGEFAFVLLSRASNLQLVEGKLYLLLLGTTALSLVTTPLLLKLIPAVVHLGVLLRWFPPDSQSELGFKGDNLRSDSAKQRIALISKDLFIHEG</sequence>
<keyword evidence="6 10" id="KW-1133">Transmembrane helix</keyword>
<reference evidence="12 13" key="1">
    <citation type="submission" date="2024-11" db="EMBL/GenBank/DDBJ databases">
        <title>A near-complete genome assembly of Cinchona calisaya.</title>
        <authorList>
            <person name="Lian D.C."/>
            <person name="Zhao X.W."/>
            <person name="Wei L."/>
        </authorList>
    </citation>
    <scope>NUCLEOTIDE SEQUENCE [LARGE SCALE GENOMIC DNA]</scope>
    <source>
        <tissue evidence="12">Nenye</tissue>
    </source>
</reference>
<feature type="transmembrane region" description="Helical" evidence="10">
    <location>
        <begin position="492"/>
        <end position="514"/>
    </location>
</feature>
<feature type="compositionally biased region" description="Low complexity" evidence="9">
    <location>
        <begin position="10"/>
        <end position="21"/>
    </location>
</feature>
<dbReference type="AlphaFoldDB" id="A0ABD2XWE4"/>
<accession>A0ABD2XWE4</accession>
<keyword evidence="5" id="KW-0732">Signal</keyword>
<dbReference type="GO" id="GO:0006811">
    <property type="term" value="P:monoatomic ion transport"/>
    <property type="evidence" value="ECO:0007669"/>
    <property type="project" value="UniProtKB-KW"/>
</dbReference>
<keyword evidence="3" id="KW-0050">Antiport</keyword>
<dbReference type="GO" id="GO:0015297">
    <property type="term" value="F:antiporter activity"/>
    <property type="evidence" value="ECO:0007669"/>
    <property type="project" value="UniProtKB-KW"/>
</dbReference>
<evidence type="ECO:0000256" key="2">
    <source>
        <dbReference type="ARBA" id="ARBA00022448"/>
    </source>
</evidence>
<keyword evidence="8 10" id="KW-0472">Membrane</keyword>
<feature type="transmembrane region" description="Helical" evidence="10">
    <location>
        <begin position="274"/>
        <end position="298"/>
    </location>
</feature>
<dbReference type="Pfam" id="PF00999">
    <property type="entry name" value="Na_H_Exchanger"/>
    <property type="match status" value="1"/>
</dbReference>
<dbReference type="PANTHER" id="PTHR16254:SF14">
    <property type="entry name" value="TRANSMEMBRANE AND COILED-COIL DOMAIN-CONTAINING PROTEIN 3"/>
    <property type="match status" value="1"/>
</dbReference>
<dbReference type="EMBL" id="JBJUIK010000017">
    <property type="protein sequence ID" value="KAL3498607.1"/>
    <property type="molecule type" value="Genomic_DNA"/>
</dbReference>
<organism evidence="12 13">
    <name type="scientific">Cinchona calisaya</name>
    <dbReference type="NCBI Taxonomy" id="153742"/>
    <lineage>
        <taxon>Eukaryota</taxon>
        <taxon>Viridiplantae</taxon>
        <taxon>Streptophyta</taxon>
        <taxon>Embryophyta</taxon>
        <taxon>Tracheophyta</taxon>
        <taxon>Spermatophyta</taxon>
        <taxon>Magnoliopsida</taxon>
        <taxon>eudicotyledons</taxon>
        <taxon>Gunneridae</taxon>
        <taxon>Pentapetalae</taxon>
        <taxon>asterids</taxon>
        <taxon>lamiids</taxon>
        <taxon>Gentianales</taxon>
        <taxon>Rubiaceae</taxon>
        <taxon>Cinchonoideae</taxon>
        <taxon>Cinchoneae</taxon>
        <taxon>Cinchona</taxon>
    </lineage>
</organism>
<evidence type="ECO:0000256" key="7">
    <source>
        <dbReference type="ARBA" id="ARBA00023065"/>
    </source>
</evidence>
<keyword evidence="13" id="KW-1185">Reference proteome</keyword>
<comment type="caution">
    <text evidence="12">The sequence shown here is derived from an EMBL/GenBank/DDBJ whole genome shotgun (WGS) entry which is preliminary data.</text>
</comment>
<evidence type="ECO:0000256" key="5">
    <source>
        <dbReference type="ARBA" id="ARBA00022729"/>
    </source>
</evidence>
<feature type="transmembrane region" description="Helical" evidence="10">
    <location>
        <begin position="310"/>
        <end position="328"/>
    </location>
</feature>
<dbReference type="Proteomes" id="UP001630127">
    <property type="component" value="Unassembled WGS sequence"/>
</dbReference>
<dbReference type="GO" id="GO:0016020">
    <property type="term" value="C:membrane"/>
    <property type="evidence" value="ECO:0007669"/>
    <property type="project" value="UniProtKB-SubCell"/>
</dbReference>
<feature type="transmembrane region" description="Helical" evidence="10">
    <location>
        <begin position="466"/>
        <end position="486"/>
    </location>
</feature>
<dbReference type="Gene3D" id="1.20.1530.20">
    <property type="match status" value="1"/>
</dbReference>
<feature type="transmembrane region" description="Helical" evidence="10">
    <location>
        <begin position="250"/>
        <end position="267"/>
    </location>
</feature>
<evidence type="ECO:0000256" key="9">
    <source>
        <dbReference type="SAM" id="MobiDB-lite"/>
    </source>
</evidence>
<keyword evidence="4 10" id="KW-0812">Transmembrane</keyword>
<evidence type="ECO:0000256" key="3">
    <source>
        <dbReference type="ARBA" id="ARBA00022449"/>
    </source>
</evidence>
<comment type="subcellular location">
    <subcellularLocation>
        <location evidence="1">Membrane</location>
        <topology evidence="1">Multi-pass membrane protein</topology>
    </subcellularLocation>
</comment>
<keyword evidence="7" id="KW-0406">Ion transport</keyword>
<dbReference type="InterPro" id="IPR038770">
    <property type="entry name" value="Na+/solute_symporter_sf"/>
</dbReference>
<evidence type="ECO:0000259" key="11">
    <source>
        <dbReference type="Pfam" id="PF00999"/>
    </source>
</evidence>
<feature type="region of interest" description="Disordered" evidence="9">
    <location>
        <begin position="1"/>
        <end position="21"/>
    </location>
</feature>
<dbReference type="InterPro" id="IPR006153">
    <property type="entry name" value="Cation/H_exchanger_TM"/>
</dbReference>
<dbReference type="InterPro" id="IPR045158">
    <property type="entry name" value="KEA4/5/6-like"/>
</dbReference>
<feature type="transmembrane region" description="Helical" evidence="10">
    <location>
        <begin position="521"/>
        <end position="540"/>
    </location>
</feature>
<evidence type="ECO:0000256" key="1">
    <source>
        <dbReference type="ARBA" id="ARBA00004141"/>
    </source>
</evidence>
<feature type="transmembrane region" description="Helical" evidence="10">
    <location>
        <begin position="340"/>
        <end position="359"/>
    </location>
</feature>
<keyword evidence="2" id="KW-0813">Transport</keyword>
<evidence type="ECO:0000256" key="4">
    <source>
        <dbReference type="ARBA" id="ARBA00022692"/>
    </source>
</evidence>
<evidence type="ECO:0000256" key="8">
    <source>
        <dbReference type="ARBA" id="ARBA00023136"/>
    </source>
</evidence>
<feature type="transmembrane region" description="Helical" evidence="10">
    <location>
        <begin position="379"/>
        <end position="401"/>
    </location>
</feature>
<evidence type="ECO:0000313" key="13">
    <source>
        <dbReference type="Proteomes" id="UP001630127"/>
    </source>
</evidence>
<protein>
    <recommendedName>
        <fullName evidence="11">Cation/H+ exchanger transmembrane domain-containing protein</fullName>
    </recommendedName>
</protein>